<dbReference type="AlphaFoldDB" id="A0A2N9FSS9"/>
<proteinExistence type="predicted"/>
<evidence type="ECO:0000313" key="2">
    <source>
        <dbReference type="EMBL" id="SPC89814.1"/>
    </source>
</evidence>
<accession>A0A2N9FSS9</accession>
<protein>
    <recommendedName>
        <fullName evidence="1">Reverse transcriptase zinc-binding domain-containing protein</fullName>
    </recommendedName>
</protein>
<name>A0A2N9FSS9_FAGSY</name>
<dbReference type="PANTHER" id="PTHR33116">
    <property type="entry name" value="REVERSE TRANSCRIPTASE ZINC-BINDING DOMAIN-CONTAINING PROTEIN-RELATED-RELATED"/>
    <property type="match status" value="1"/>
</dbReference>
<dbReference type="Pfam" id="PF13966">
    <property type="entry name" value="zf-RVT"/>
    <property type="match status" value="1"/>
</dbReference>
<organism evidence="2">
    <name type="scientific">Fagus sylvatica</name>
    <name type="common">Beechnut</name>
    <dbReference type="NCBI Taxonomy" id="28930"/>
    <lineage>
        <taxon>Eukaryota</taxon>
        <taxon>Viridiplantae</taxon>
        <taxon>Streptophyta</taxon>
        <taxon>Embryophyta</taxon>
        <taxon>Tracheophyta</taxon>
        <taxon>Spermatophyta</taxon>
        <taxon>Magnoliopsida</taxon>
        <taxon>eudicotyledons</taxon>
        <taxon>Gunneridae</taxon>
        <taxon>Pentapetalae</taxon>
        <taxon>rosids</taxon>
        <taxon>fabids</taxon>
        <taxon>Fagales</taxon>
        <taxon>Fagaceae</taxon>
        <taxon>Fagus</taxon>
    </lineage>
</organism>
<evidence type="ECO:0000259" key="1">
    <source>
        <dbReference type="Pfam" id="PF13966"/>
    </source>
</evidence>
<sequence>MFLQFTGPILCKNIVTTAYLLVSKSGLRVNLGKSELAQVGEVPHLEDLAEILGCKTSALPMKYLGLPLGAHFKVQSIWDPIVEKLERRLAGWKRMYLSKGGRLTLIKSTLSNLPTYYLSLFPIPAAVAKRIETIQRNFLWGDSEEVTKFHLWLWRFGVEREAVMETGGGGEVWSFGGRVDFQNAYWDLWGCPLKSAYPELYRIARAKDAFVADNFQCRGDSIALGGSGEDKVCWKPSQSKSFQVKSYYKSLTTNGEECFPWKSIWKAKVPPRVAFFSWTAALGRILTAENLRRRRVIIVSWCCLCKMDGESVDHLLLHCAYAKELWDFVFVMFGISWVMPARVRDLFDCWLGKMGNHPVHMIWRAVPHCLMWCLWRERNLRIFEGCEQHVAELKLMFLRTLFEWMASTRLFGFSSFLEFIDSCCF</sequence>
<dbReference type="PANTHER" id="PTHR33116:SF78">
    <property type="entry name" value="OS12G0587133 PROTEIN"/>
    <property type="match status" value="1"/>
</dbReference>
<feature type="domain" description="Reverse transcriptase zinc-binding" evidence="1">
    <location>
        <begin position="242"/>
        <end position="326"/>
    </location>
</feature>
<dbReference type="EMBL" id="OIVN01001100">
    <property type="protein sequence ID" value="SPC89814.1"/>
    <property type="molecule type" value="Genomic_DNA"/>
</dbReference>
<gene>
    <name evidence="2" type="ORF">FSB_LOCUS17696</name>
</gene>
<dbReference type="InterPro" id="IPR026960">
    <property type="entry name" value="RVT-Znf"/>
</dbReference>
<reference evidence="2" key="1">
    <citation type="submission" date="2018-02" db="EMBL/GenBank/DDBJ databases">
        <authorList>
            <person name="Cohen D.B."/>
            <person name="Kent A.D."/>
        </authorList>
    </citation>
    <scope>NUCLEOTIDE SEQUENCE</scope>
</reference>